<dbReference type="AlphaFoldDB" id="A0A182WGR1"/>
<dbReference type="EnsemblMetazoa" id="AMIN009561-RA">
    <property type="protein sequence ID" value="AMIN009561-PA"/>
    <property type="gene ID" value="AMIN009561"/>
</dbReference>
<evidence type="ECO:0000313" key="1">
    <source>
        <dbReference type="EnsemblMetazoa" id="AMIN009561-PA"/>
    </source>
</evidence>
<protein>
    <submittedName>
        <fullName evidence="1">Uncharacterized protein</fullName>
    </submittedName>
</protein>
<reference evidence="1" key="2">
    <citation type="submission" date="2020-05" db="UniProtKB">
        <authorList>
            <consortium name="EnsemblMetazoa"/>
        </authorList>
    </citation>
    <scope>IDENTIFICATION</scope>
    <source>
        <strain evidence="1">MINIMUS1</strain>
    </source>
</reference>
<keyword evidence="2" id="KW-1185">Reference proteome</keyword>
<sequence>MSRSSKSILLDGNGLEKSLKIVKNEAEEQLENFLAPVAELADDISSGRSKIVKPAPGKRTWGSAKEAVQSVKSISWQ</sequence>
<reference evidence="2" key="1">
    <citation type="submission" date="2013-03" db="EMBL/GenBank/DDBJ databases">
        <title>The Genome Sequence of Anopheles minimus MINIMUS1.</title>
        <authorList>
            <consortium name="The Broad Institute Genomics Platform"/>
            <person name="Neafsey D.E."/>
            <person name="Walton C."/>
            <person name="Walker B."/>
            <person name="Young S.K."/>
            <person name="Zeng Q."/>
            <person name="Gargeya S."/>
            <person name="Fitzgerald M."/>
            <person name="Haas B."/>
            <person name="Abouelleil A."/>
            <person name="Allen A.W."/>
            <person name="Alvarado L."/>
            <person name="Arachchi H.M."/>
            <person name="Berlin A.M."/>
            <person name="Chapman S.B."/>
            <person name="Gainer-Dewar J."/>
            <person name="Goldberg J."/>
            <person name="Griggs A."/>
            <person name="Gujja S."/>
            <person name="Hansen M."/>
            <person name="Howarth C."/>
            <person name="Imamovic A."/>
            <person name="Ireland A."/>
            <person name="Larimer J."/>
            <person name="McCowan C."/>
            <person name="Murphy C."/>
            <person name="Pearson M."/>
            <person name="Poon T.W."/>
            <person name="Priest M."/>
            <person name="Roberts A."/>
            <person name="Saif S."/>
            <person name="Shea T."/>
            <person name="Sisk P."/>
            <person name="Sykes S."/>
            <person name="Wortman J."/>
            <person name="Nusbaum C."/>
            <person name="Birren B."/>
        </authorList>
    </citation>
    <scope>NUCLEOTIDE SEQUENCE [LARGE SCALE GENOMIC DNA]</scope>
    <source>
        <strain evidence="2">MINIMUS1</strain>
    </source>
</reference>
<dbReference type="Proteomes" id="UP000075920">
    <property type="component" value="Unassembled WGS sequence"/>
</dbReference>
<name>A0A182WGR1_9DIPT</name>
<organism evidence="1 2">
    <name type="scientific">Anopheles minimus</name>
    <dbReference type="NCBI Taxonomy" id="112268"/>
    <lineage>
        <taxon>Eukaryota</taxon>
        <taxon>Metazoa</taxon>
        <taxon>Ecdysozoa</taxon>
        <taxon>Arthropoda</taxon>
        <taxon>Hexapoda</taxon>
        <taxon>Insecta</taxon>
        <taxon>Pterygota</taxon>
        <taxon>Neoptera</taxon>
        <taxon>Endopterygota</taxon>
        <taxon>Diptera</taxon>
        <taxon>Nematocera</taxon>
        <taxon>Culicoidea</taxon>
        <taxon>Culicidae</taxon>
        <taxon>Anophelinae</taxon>
        <taxon>Anopheles</taxon>
    </lineage>
</organism>
<evidence type="ECO:0000313" key="2">
    <source>
        <dbReference type="Proteomes" id="UP000075920"/>
    </source>
</evidence>
<dbReference type="VEuPathDB" id="VectorBase:AMIN009561"/>
<dbReference type="STRING" id="112268.A0A182WGR1"/>
<proteinExistence type="predicted"/>
<accession>A0A182WGR1</accession>